<protein>
    <submittedName>
        <fullName evidence="1">Uncharacterized protein</fullName>
    </submittedName>
</protein>
<proteinExistence type="predicted"/>
<reference evidence="1" key="1">
    <citation type="submission" date="2020-02" db="EMBL/GenBank/DDBJ databases">
        <authorList>
            <person name="Meier V. D."/>
        </authorList>
    </citation>
    <scope>NUCLEOTIDE SEQUENCE</scope>
    <source>
        <strain evidence="1">AVDCRST_MAG73</strain>
    </source>
</reference>
<evidence type="ECO:0000313" key="1">
    <source>
        <dbReference type="EMBL" id="CAA9529850.1"/>
    </source>
</evidence>
<dbReference type="EMBL" id="CADCWE010000047">
    <property type="protein sequence ID" value="CAA9529850.1"/>
    <property type="molecule type" value="Genomic_DNA"/>
</dbReference>
<dbReference type="AlphaFoldDB" id="A0A6J4TRG2"/>
<gene>
    <name evidence="1" type="ORF">AVDCRST_MAG73-844</name>
</gene>
<name>A0A6J4TRG2_9BACT</name>
<organism evidence="1">
    <name type="scientific">uncultured Thermomicrobiales bacterium</name>
    <dbReference type="NCBI Taxonomy" id="1645740"/>
    <lineage>
        <taxon>Bacteria</taxon>
        <taxon>Pseudomonadati</taxon>
        <taxon>Thermomicrobiota</taxon>
        <taxon>Thermomicrobia</taxon>
        <taxon>Thermomicrobiales</taxon>
        <taxon>environmental samples</taxon>
    </lineage>
</organism>
<sequence length="41" mass="4722">MIFRHRATLVERQVPPHLRGTFELVDGRRDFSGISRITGVT</sequence>
<accession>A0A6J4TRG2</accession>